<evidence type="ECO:0000313" key="2">
    <source>
        <dbReference type="WBParaSite" id="PSAMB.scaffold16782size1261.g37035.t1"/>
    </source>
</evidence>
<evidence type="ECO:0000313" key="1">
    <source>
        <dbReference type="Proteomes" id="UP000887566"/>
    </source>
</evidence>
<proteinExistence type="predicted"/>
<accession>A0A914V917</accession>
<protein>
    <submittedName>
        <fullName evidence="2">Uncharacterized protein</fullName>
    </submittedName>
</protein>
<organism evidence="1 2">
    <name type="scientific">Plectus sambesii</name>
    <dbReference type="NCBI Taxonomy" id="2011161"/>
    <lineage>
        <taxon>Eukaryota</taxon>
        <taxon>Metazoa</taxon>
        <taxon>Ecdysozoa</taxon>
        <taxon>Nematoda</taxon>
        <taxon>Chromadorea</taxon>
        <taxon>Plectida</taxon>
        <taxon>Plectina</taxon>
        <taxon>Plectoidea</taxon>
        <taxon>Plectidae</taxon>
        <taxon>Plectus</taxon>
    </lineage>
</organism>
<sequence length="156" mass="17007">SNVINPFTLLDGKLTQLLTERGNSATERIDRCAEATVIVRPAVIGEEQALFLTASVRNVRSSGNLNRIRLAVAFEKESADSQEILFSFGQPRLDGISSLGGTGILQPGGSFTAEWRILTNPRLRLTKDSVYQANVLLSFENSLTGQISTQRLDTTP</sequence>
<keyword evidence="1" id="KW-1185">Reference proteome</keyword>
<reference evidence="2" key="1">
    <citation type="submission" date="2022-11" db="UniProtKB">
        <authorList>
            <consortium name="WormBaseParasite"/>
        </authorList>
    </citation>
    <scope>IDENTIFICATION</scope>
</reference>
<name>A0A914V917_9BILA</name>
<dbReference type="AlphaFoldDB" id="A0A914V917"/>
<dbReference type="WBParaSite" id="PSAMB.scaffold16782size1261.g37035.t1">
    <property type="protein sequence ID" value="PSAMB.scaffold16782size1261.g37035.t1"/>
    <property type="gene ID" value="PSAMB.scaffold16782size1261.g37035"/>
</dbReference>
<dbReference type="Proteomes" id="UP000887566">
    <property type="component" value="Unplaced"/>
</dbReference>